<keyword evidence="11" id="KW-1185">Reference proteome</keyword>
<comment type="cofactor">
    <cofactor evidence="9">
        <name>Fe cation</name>
        <dbReference type="ChEBI" id="CHEBI:24875"/>
    </cofactor>
    <text evidence="9">Binds 1 Fe cation per subunit.</text>
</comment>
<feature type="cross-link" description="3'-(S-cysteinyl)-tyrosine (Cys-Tyr)" evidence="7">
    <location>
        <begin position="95"/>
        <end position="159"/>
    </location>
</feature>
<name>A0AAW2YQP9_9EUKA</name>
<dbReference type="GO" id="GO:0008198">
    <property type="term" value="F:ferrous iron binding"/>
    <property type="evidence" value="ECO:0007669"/>
    <property type="project" value="TreeGrafter"/>
</dbReference>
<dbReference type="InterPro" id="IPR011051">
    <property type="entry name" value="RmlC_Cupin_sf"/>
</dbReference>
<evidence type="ECO:0000256" key="9">
    <source>
        <dbReference type="RuleBase" id="RU366010"/>
    </source>
</evidence>
<gene>
    <name evidence="10" type="ORF">AKO1_010956</name>
</gene>
<keyword evidence="5 9" id="KW-0560">Oxidoreductase</keyword>
<evidence type="ECO:0000313" key="10">
    <source>
        <dbReference type="EMBL" id="KAL0479657.1"/>
    </source>
</evidence>
<reference evidence="10 11" key="1">
    <citation type="submission" date="2024-03" db="EMBL/GenBank/DDBJ databases">
        <title>The Acrasis kona genome and developmental transcriptomes reveal deep origins of eukaryotic multicellular pathways.</title>
        <authorList>
            <person name="Sheikh S."/>
            <person name="Fu C.-J."/>
            <person name="Brown M.W."/>
            <person name="Baldauf S.L."/>
        </authorList>
    </citation>
    <scope>NUCLEOTIDE SEQUENCE [LARGE SCALE GENOMIC DNA]</scope>
    <source>
        <strain evidence="10 11">ATCC MYA-3509</strain>
    </source>
</reference>
<evidence type="ECO:0000256" key="3">
    <source>
        <dbReference type="ARBA" id="ARBA00022723"/>
    </source>
</evidence>
<feature type="binding site" evidence="8">
    <location>
        <position position="90"/>
    </location>
    <ligand>
        <name>Fe cation</name>
        <dbReference type="ChEBI" id="CHEBI:24875"/>
        <note>catalytic</note>
    </ligand>
</feature>
<keyword evidence="6 8" id="KW-0408">Iron</keyword>
<comment type="similarity">
    <text evidence="1 9">Belongs to the cysteine dioxygenase family.</text>
</comment>
<evidence type="ECO:0000256" key="6">
    <source>
        <dbReference type="ARBA" id="ARBA00023004"/>
    </source>
</evidence>
<dbReference type="Proteomes" id="UP001431209">
    <property type="component" value="Unassembled WGS sequence"/>
</dbReference>
<keyword evidence="3 8" id="KW-0479">Metal-binding</keyword>
<comment type="catalytic activity">
    <reaction evidence="9">
        <text>L-cysteine + O2 = 3-sulfino-L-alanine + H(+)</text>
        <dbReference type="Rhea" id="RHEA:20441"/>
        <dbReference type="ChEBI" id="CHEBI:15378"/>
        <dbReference type="ChEBI" id="CHEBI:15379"/>
        <dbReference type="ChEBI" id="CHEBI:35235"/>
        <dbReference type="ChEBI" id="CHEBI:61085"/>
        <dbReference type="EC" id="1.13.11.20"/>
    </reaction>
</comment>
<sequence length="226" mass="25565">MNDIFSPGFREFSSQLLTAFCKGTEHNVVDKSEVIHLFEKFVDNNFETIQKYAYVDPTKNYTRNLILENEHFSLMVLCWNPYAKSCIHAHGGSQCWLRVLKGQVKECLWDCDPYKESKINTPPHRVSFANPNDVLYIDDNKGVHCIENLENPTITLHCYAPPYKSSKCFDASTGAEFIGSSIFDSESLLLKNPNLSPFEEIYGGDEVMEDAGCGCDDYGKDCSCGH</sequence>
<keyword evidence="4 9" id="KW-0223">Dioxygenase</keyword>
<evidence type="ECO:0000313" key="11">
    <source>
        <dbReference type="Proteomes" id="UP001431209"/>
    </source>
</evidence>
<dbReference type="GO" id="GO:0017172">
    <property type="term" value="F:cysteine dioxygenase activity"/>
    <property type="evidence" value="ECO:0007669"/>
    <property type="project" value="UniProtKB-UniRule"/>
</dbReference>
<dbReference type="InterPro" id="IPR014710">
    <property type="entry name" value="RmlC-like_jellyroll"/>
</dbReference>
<dbReference type="PANTHER" id="PTHR12918:SF1">
    <property type="entry name" value="CYSTEINE DIOXYGENASE TYPE 1"/>
    <property type="match status" value="1"/>
</dbReference>
<evidence type="ECO:0000256" key="4">
    <source>
        <dbReference type="ARBA" id="ARBA00022964"/>
    </source>
</evidence>
<feature type="binding site" evidence="8">
    <location>
        <position position="144"/>
    </location>
    <ligand>
        <name>Fe cation</name>
        <dbReference type="ChEBI" id="CHEBI:24875"/>
        <note>catalytic</note>
    </ligand>
</feature>
<accession>A0AAW2YQP9</accession>
<protein>
    <recommendedName>
        <fullName evidence="2 9">Cysteine dioxygenase</fullName>
        <ecNumber evidence="2 9">1.13.11.20</ecNumber>
    </recommendedName>
</protein>
<dbReference type="InterPro" id="IPR010300">
    <property type="entry name" value="CDO_1"/>
</dbReference>
<dbReference type="SUPFAM" id="SSF51182">
    <property type="entry name" value="RmlC-like cupins"/>
    <property type="match status" value="1"/>
</dbReference>
<feature type="binding site" evidence="8">
    <location>
        <position position="88"/>
    </location>
    <ligand>
        <name>Fe cation</name>
        <dbReference type="ChEBI" id="CHEBI:24875"/>
        <note>catalytic</note>
    </ligand>
</feature>
<organism evidence="10 11">
    <name type="scientific">Acrasis kona</name>
    <dbReference type="NCBI Taxonomy" id="1008807"/>
    <lineage>
        <taxon>Eukaryota</taxon>
        <taxon>Discoba</taxon>
        <taxon>Heterolobosea</taxon>
        <taxon>Tetramitia</taxon>
        <taxon>Eutetramitia</taxon>
        <taxon>Acrasidae</taxon>
        <taxon>Acrasis</taxon>
    </lineage>
</organism>
<dbReference type="CDD" id="cd10548">
    <property type="entry name" value="cupin_CDO"/>
    <property type="match status" value="1"/>
</dbReference>
<evidence type="ECO:0000256" key="7">
    <source>
        <dbReference type="PIRSR" id="PIRSR610300-50"/>
    </source>
</evidence>
<proteinExistence type="inferred from homology"/>
<dbReference type="Pfam" id="PF05995">
    <property type="entry name" value="CDO_I"/>
    <property type="match status" value="1"/>
</dbReference>
<keyword evidence="7" id="KW-0883">Thioether bond</keyword>
<comment type="caution">
    <text evidence="10">The sequence shown here is derived from an EMBL/GenBank/DDBJ whole genome shotgun (WGS) entry which is preliminary data.</text>
</comment>
<dbReference type="AlphaFoldDB" id="A0AAW2YQP9"/>
<dbReference type="GO" id="GO:0019448">
    <property type="term" value="P:L-cysteine catabolic process"/>
    <property type="evidence" value="ECO:0007669"/>
    <property type="project" value="TreeGrafter"/>
</dbReference>
<dbReference type="EMBL" id="JAOPGA020000585">
    <property type="protein sequence ID" value="KAL0479657.1"/>
    <property type="molecule type" value="Genomic_DNA"/>
</dbReference>
<evidence type="ECO:0000256" key="8">
    <source>
        <dbReference type="PIRSR" id="PIRSR610300-51"/>
    </source>
</evidence>
<evidence type="ECO:0000256" key="5">
    <source>
        <dbReference type="ARBA" id="ARBA00023002"/>
    </source>
</evidence>
<dbReference type="PANTHER" id="PTHR12918">
    <property type="entry name" value="CYSTEINE DIOXYGENASE"/>
    <property type="match status" value="1"/>
</dbReference>
<evidence type="ECO:0000256" key="2">
    <source>
        <dbReference type="ARBA" id="ARBA00013133"/>
    </source>
</evidence>
<evidence type="ECO:0000256" key="1">
    <source>
        <dbReference type="ARBA" id="ARBA00006622"/>
    </source>
</evidence>
<dbReference type="EC" id="1.13.11.20" evidence="2 9"/>
<dbReference type="Gene3D" id="2.60.120.10">
    <property type="entry name" value="Jelly Rolls"/>
    <property type="match status" value="1"/>
</dbReference>